<reference evidence="2" key="1">
    <citation type="submission" date="2012-02" db="EMBL/GenBank/DDBJ databases">
        <title>The complete genome of Solitalea canadensis DSM 3403.</title>
        <authorList>
            <consortium name="US DOE Joint Genome Institute (JGI-PGF)"/>
            <person name="Lucas S."/>
            <person name="Copeland A."/>
            <person name="Lapidus A."/>
            <person name="Glavina del Rio T."/>
            <person name="Dalin E."/>
            <person name="Tice H."/>
            <person name="Bruce D."/>
            <person name="Goodwin L."/>
            <person name="Pitluck S."/>
            <person name="Peters L."/>
            <person name="Ovchinnikova G."/>
            <person name="Lu M."/>
            <person name="Kyrpides N."/>
            <person name="Mavromatis K."/>
            <person name="Ivanova N."/>
            <person name="Brettin T."/>
            <person name="Detter J.C."/>
            <person name="Han C."/>
            <person name="Larimer F."/>
            <person name="Land M."/>
            <person name="Hauser L."/>
            <person name="Markowitz V."/>
            <person name="Cheng J.-F."/>
            <person name="Hugenholtz P."/>
            <person name="Woyke T."/>
            <person name="Wu D."/>
            <person name="Spring S."/>
            <person name="Schroeder M."/>
            <person name="Kopitz M."/>
            <person name="Brambilla E."/>
            <person name="Klenk H.-P."/>
            <person name="Eisen J.A."/>
        </authorList>
    </citation>
    <scope>NUCLEOTIDE SEQUENCE</scope>
    <source>
        <strain evidence="2">DSM 3403</strain>
    </source>
</reference>
<evidence type="ECO:0000256" key="1">
    <source>
        <dbReference type="SAM" id="Phobius"/>
    </source>
</evidence>
<keyword evidence="1" id="KW-1133">Transmembrane helix</keyword>
<name>H8KXV5_SOLCM</name>
<dbReference type="InterPro" id="IPR010364">
    <property type="entry name" value="Uncharacterised_IM_CreD"/>
</dbReference>
<dbReference type="HOGENOM" id="CLU_036281_1_0_10"/>
<evidence type="ECO:0000313" key="2">
    <source>
        <dbReference type="EMBL" id="AFD05631.1"/>
    </source>
</evidence>
<dbReference type="PANTHER" id="PTHR30092:SF0">
    <property type="entry name" value="INNER MEMBRANE PROTEIN CRED"/>
    <property type="match status" value="1"/>
</dbReference>
<dbReference type="NCBIfam" id="NF008712">
    <property type="entry name" value="PRK11715.1-1"/>
    <property type="match status" value="1"/>
</dbReference>
<dbReference type="PIRSF" id="PIRSF004548">
    <property type="entry name" value="CreD"/>
    <property type="match status" value="1"/>
</dbReference>
<feature type="transmembrane region" description="Helical" evidence="1">
    <location>
        <begin position="385"/>
        <end position="405"/>
    </location>
</feature>
<protein>
    <submittedName>
        <fullName evidence="2">Inner membrane protein involved in colicin E2 resistance</fullName>
    </submittedName>
</protein>
<evidence type="ECO:0000313" key="3">
    <source>
        <dbReference type="Proteomes" id="UP000007590"/>
    </source>
</evidence>
<dbReference type="Pfam" id="PF06123">
    <property type="entry name" value="CreD"/>
    <property type="match status" value="1"/>
</dbReference>
<dbReference type="GO" id="GO:0005886">
    <property type="term" value="C:plasma membrane"/>
    <property type="evidence" value="ECO:0007669"/>
    <property type="project" value="TreeGrafter"/>
</dbReference>
<dbReference type="RefSeq" id="WP_014678859.1">
    <property type="nucleotide sequence ID" value="NC_017770.1"/>
</dbReference>
<feature type="transmembrane region" description="Helical" evidence="1">
    <location>
        <begin position="412"/>
        <end position="431"/>
    </location>
</feature>
<dbReference type="eggNOG" id="COG4452">
    <property type="taxonomic scope" value="Bacteria"/>
</dbReference>
<dbReference type="KEGG" id="scn:Solca_0499"/>
<dbReference type="PANTHER" id="PTHR30092">
    <property type="entry name" value="INNER MEMBRANE PROTEIN CRED"/>
    <property type="match status" value="1"/>
</dbReference>
<keyword evidence="1" id="KW-0472">Membrane</keyword>
<feature type="transmembrane region" description="Helical" evidence="1">
    <location>
        <begin position="20"/>
        <end position="40"/>
    </location>
</feature>
<keyword evidence="1" id="KW-0812">Transmembrane</keyword>
<dbReference type="STRING" id="929556.Solca_0499"/>
<gene>
    <name evidence="2" type="ordered locus">Solca_0499</name>
</gene>
<accession>H8KXV5</accession>
<proteinExistence type="predicted"/>
<dbReference type="EMBL" id="CP003349">
    <property type="protein sequence ID" value="AFD05631.1"/>
    <property type="molecule type" value="Genomic_DNA"/>
</dbReference>
<feature type="transmembrane region" description="Helical" evidence="1">
    <location>
        <begin position="437"/>
        <end position="457"/>
    </location>
</feature>
<organism evidence="2 3">
    <name type="scientific">Solitalea canadensis (strain ATCC 29591 / DSM 3403 / JCM 21819 / LMG 8368 / NBRC 15130 / NCIMB 12057 / USAM 9D)</name>
    <name type="common">Flexibacter canadensis</name>
    <dbReference type="NCBI Taxonomy" id="929556"/>
    <lineage>
        <taxon>Bacteria</taxon>
        <taxon>Pseudomonadati</taxon>
        <taxon>Bacteroidota</taxon>
        <taxon>Sphingobacteriia</taxon>
        <taxon>Sphingobacteriales</taxon>
        <taxon>Sphingobacteriaceae</taxon>
        <taxon>Solitalea</taxon>
    </lineage>
</organism>
<feature type="transmembrane region" description="Helical" evidence="1">
    <location>
        <begin position="360"/>
        <end position="379"/>
    </location>
</feature>
<dbReference type="Proteomes" id="UP000007590">
    <property type="component" value="Chromosome"/>
</dbReference>
<dbReference type="OrthoDB" id="9791851at2"/>
<keyword evidence="3" id="KW-1185">Reference proteome</keyword>
<dbReference type="AlphaFoldDB" id="H8KXV5"/>
<feature type="transmembrane region" description="Helical" evidence="1">
    <location>
        <begin position="334"/>
        <end position="353"/>
    </location>
</feature>
<sequence>METHLSDFKQPNFWERNAIVLKLITIGILSLLLLIPSAMIQNLVIERSETRDNAVKDIYSKWGEQQTISGPILNVPYRVFIKNKEGKVEESIDYLHFLPEQLKINGTLNPSVKYRGIYEAILYNGKLACTGSFIAPDLNGLKVNPESVMWNDAFFTIGVTDLRGIKEVIKFEVNGKQLIVNPGISIGGVFDSGLSIPVQSVDASFYQRPITFNFNLDINGSSRLNFWPLGKETIVNLSSPWTTPSFSGAFLPEPREVNEKGFKATWKVLELNRNFPQKWTGDQYSFQSANENQLAYDGNKAEVATSAQKSSFEFGVDLLMPVDFYQKVYRSAKYALMFIALTFTAFFFIELVNKKRIHPIQYILVGISLVIFYTLLLSITEHMFFGWAYLIASGATIILITLFTASVLQSKGLAVLMGSLLSALYLFLFILLQMEDYALLIGSVGLFVILGIVMYVSRKVDWYDFRRKELK</sequence>